<evidence type="ECO:0000256" key="1">
    <source>
        <dbReference type="SAM" id="SignalP"/>
    </source>
</evidence>
<dbReference type="AlphaFoldDB" id="A0A4S4NIC1"/>
<dbReference type="SUPFAM" id="SSF101898">
    <property type="entry name" value="NHL repeat"/>
    <property type="match status" value="1"/>
</dbReference>
<feature type="chain" id="PRO_5020645614" evidence="1">
    <location>
        <begin position="24"/>
        <end position="290"/>
    </location>
</feature>
<evidence type="ECO:0000313" key="3">
    <source>
        <dbReference type="Proteomes" id="UP000308528"/>
    </source>
</evidence>
<feature type="signal peptide" evidence="1">
    <location>
        <begin position="1"/>
        <end position="23"/>
    </location>
</feature>
<dbReference type="OrthoDB" id="5599486at2"/>
<comment type="caution">
    <text evidence="2">The sequence shown here is derived from an EMBL/GenBank/DDBJ whole genome shotgun (WGS) entry which is preliminary data.</text>
</comment>
<keyword evidence="1" id="KW-0732">Signal</keyword>
<dbReference type="PROSITE" id="PS51257">
    <property type="entry name" value="PROKAR_LIPOPROTEIN"/>
    <property type="match status" value="1"/>
</dbReference>
<dbReference type="RefSeq" id="WP_136459628.1">
    <property type="nucleotide sequence ID" value="NZ_SRSF01000004.1"/>
</dbReference>
<keyword evidence="3" id="KW-1185">Reference proteome</keyword>
<dbReference type="EMBL" id="SRSF01000004">
    <property type="protein sequence ID" value="THH39494.1"/>
    <property type="molecule type" value="Genomic_DNA"/>
</dbReference>
<organism evidence="2 3">
    <name type="scientific">Neolewinella litorea</name>
    <dbReference type="NCBI Taxonomy" id="2562452"/>
    <lineage>
        <taxon>Bacteria</taxon>
        <taxon>Pseudomonadati</taxon>
        <taxon>Bacteroidota</taxon>
        <taxon>Saprospiria</taxon>
        <taxon>Saprospirales</taxon>
        <taxon>Lewinellaceae</taxon>
        <taxon>Neolewinella</taxon>
    </lineage>
</organism>
<sequence>MFPGKFLCTCVPALLLVMTGCGAPDLPRKIRLPPVLNEASGLVVDGQRMIWHNDSGDGPYLYTTDLRGRLMAIDTLEARAVDYEDVCADEDGLLYVGDFGNNTGQRQQAMIYRYNRETGKTDSIRYTYPGQDGGGRLVRGNYDCEAMVASNGYLHLFTKDILYKERPFYIYHFRLPAAPGAYTAELVDSLYLPRRVITGAALDRESRQLYLVSYNYRRLLGFFPTGAASLITLSDYVNDRFFTGDLKRRNLAWALPTQHEAVGIYDDEYLYIAAEATHIRRHAMARRIRR</sequence>
<gene>
    <name evidence="2" type="ORF">E4021_12150</name>
</gene>
<reference evidence="2 3" key="1">
    <citation type="submission" date="2019-04" db="EMBL/GenBank/DDBJ databases">
        <title>Lewinella litorea sp. nov., isolated from a marine sand.</title>
        <authorList>
            <person name="Yoon J.-H."/>
        </authorList>
    </citation>
    <scope>NUCLEOTIDE SEQUENCE [LARGE SCALE GENOMIC DNA]</scope>
    <source>
        <strain evidence="2 3">HSMS-39</strain>
    </source>
</reference>
<accession>A0A4S4NIC1</accession>
<protein>
    <submittedName>
        <fullName evidence="2">Uncharacterized protein</fullName>
    </submittedName>
</protein>
<name>A0A4S4NIC1_9BACT</name>
<dbReference type="Proteomes" id="UP000308528">
    <property type="component" value="Unassembled WGS sequence"/>
</dbReference>
<proteinExistence type="predicted"/>
<evidence type="ECO:0000313" key="2">
    <source>
        <dbReference type="EMBL" id="THH39494.1"/>
    </source>
</evidence>